<accession>A0ABY5RDU6</accession>
<reference evidence="2" key="1">
    <citation type="submission" date="2021-07" db="EMBL/GenBank/DDBJ databases">
        <title>Studies on halocins as antimicrobial molecules from haloarchaea.</title>
        <authorList>
            <person name="Kumar S."/>
            <person name="Khare S.K."/>
        </authorList>
    </citation>
    <scope>NUCLEOTIDE SEQUENCE</scope>
    <source>
        <strain evidence="2">NCIM 5678</strain>
    </source>
</reference>
<sequence>MEPRRTNRPETAQWRRARSTGRRRHPNAFDDVAVDYGDGVAGAPPPLRAHDGATTGDRIYG</sequence>
<feature type="compositionally biased region" description="Low complexity" evidence="1">
    <location>
        <begin position="30"/>
        <end position="42"/>
    </location>
</feature>
<evidence type="ECO:0000256" key="1">
    <source>
        <dbReference type="SAM" id="MobiDB-lite"/>
    </source>
</evidence>
<dbReference type="GeneID" id="74530109"/>
<dbReference type="Proteomes" id="UP001058330">
    <property type="component" value="Chromosome"/>
</dbReference>
<protein>
    <submittedName>
        <fullName evidence="2">Uncharacterized protein</fullName>
    </submittedName>
</protein>
<dbReference type="RefSeq" id="WP_152417771.1">
    <property type="nucleotide sequence ID" value="NZ_CP078063.1"/>
</dbReference>
<dbReference type="EMBL" id="CP078063">
    <property type="protein sequence ID" value="UVE50068.1"/>
    <property type="molecule type" value="Genomic_DNA"/>
</dbReference>
<feature type="region of interest" description="Disordered" evidence="1">
    <location>
        <begin position="1"/>
        <end position="61"/>
    </location>
</feature>
<evidence type="ECO:0000313" key="2">
    <source>
        <dbReference type="EMBL" id="UVE50068.1"/>
    </source>
</evidence>
<name>A0ABY5RDU6_HALLR</name>
<proteinExistence type="predicted"/>
<gene>
    <name evidence="2" type="ORF">KU306_14340</name>
</gene>
<organism evidence="2 3">
    <name type="scientific">Haloferax larsenii</name>
    <dbReference type="NCBI Taxonomy" id="302484"/>
    <lineage>
        <taxon>Archaea</taxon>
        <taxon>Methanobacteriati</taxon>
        <taxon>Methanobacteriota</taxon>
        <taxon>Stenosarchaea group</taxon>
        <taxon>Halobacteria</taxon>
        <taxon>Halobacteriales</taxon>
        <taxon>Haloferacaceae</taxon>
        <taxon>Haloferax</taxon>
    </lineage>
</organism>
<keyword evidence="3" id="KW-1185">Reference proteome</keyword>
<feature type="compositionally biased region" description="Basic residues" evidence="1">
    <location>
        <begin position="15"/>
        <end position="26"/>
    </location>
</feature>
<evidence type="ECO:0000313" key="3">
    <source>
        <dbReference type="Proteomes" id="UP001058330"/>
    </source>
</evidence>